<name>A0A183IWY0_9BILA</name>
<keyword evidence="5 14" id="KW-0479">Metal-binding</keyword>
<proteinExistence type="inferred from homology"/>
<dbReference type="SMART" id="SM01117">
    <property type="entry name" value="Cyt-b5"/>
    <property type="match status" value="1"/>
</dbReference>
<keyword evidence="17" id="KW-1185">Reference proteome</keyword>
<keyword evidence="9 14" id="KW-0408">Iron</keyword>
<dbReference type="OrthoDB" id="260519at2759"/>
<keyword evidence="2" id="KW-0813">Transport</keyword>
<reference evidence="16 17" key="2">
    <citation type="submission" date="2018-11" db="EMBL/GenBank/DDBJ databases">
        <authorList>
            <consortium name="Pathogen Informatics"/>
        </authorList>
    </citation>
    <scope>NUCLEOTIDE SEQUENCE [LARGE SCALE GENOMIC DNA]</scope>
</reference>
<keyword evidence="6" id="KW-0256">Endoplasmic reticulum</keyword>
<evidence type="ECO:0000256" key="2">
    <source>
        <dbReference type="ARBA" id="ARBA00022448"/>
    </source>
</evidence>
<organism evidence="18">
    <name type="scientific">Soboliphyme baturini</name>
    <dbReference type="NCBI Taxonomy" id="241478"/>
    <lineage>
        <taxon>Eukaryota</taxon>
        <taxon>Metazoa</taxon>
        <taxon>Ecdysozoa</taxon>
        <taxon>Nematoda</taxon>
        <taxon>Enoplea</taxon>
        <taxon>Dorylaimia</taxon>
        <taxon>Dioctophymatida</taxon>
        <taxon>Dioctophymatoidea</taxon>
        <taxon>Soboliphymatidae</taxon>
        <taxon>Soboliphyme</taxon>
    </lineage>
</organism>
<feature type="domain" description="Cytochrome b5 heme-binding" evidence="15">
    <location>
        <begin position="15"/>
        <end position="91"/>
    </location>
</feature>
<evidence type="ECO:0000256" key="5">
    <source>
        <dbReference type="ARBA" id="ARBA00022723"/>
    </source>
</evidence>
<accession>A0A183IWY0</accession>
<evidence type="ECO:0000256" key="8">
    <source>
        <dbReference type="ARBA" id="ARBA00022982"/>
    </source>
</evidence>
<evidence type="ECO:0000256" key="7">
    <source>
        <dbReference type="ARBA" id="ARBA00022848"/>
    </source>
</evidence>
<dbReference type="Pfam" id="PF00173">
    <property type="entry name" value="Cyt-b5"/>
    <property type="match status" value="1"/>
</dbReference>
<dbReference type="PANTHER" id="PTHR19359">
    <property type="entry name" value="CYTOCHROME B5"/>
    <property type="match status" value="1"/>
</dbReference>
<evidence type="ECO:0000259" key="15">
    <source>
        <dbReference type="PROSITE" id="PS50255"/>
    </source>
</evidence>
<evidence type="ECO:0000256" key="12">
    <source>
        <dbReference type="ARBA" id="ARBA00038168"/>
    </source>
</evidence>
<dbReference type="Proteomes" id="UP000270296">
    <property type="component" value="Unassembled WGS sequence"/>
</dbReference>
<dbReference type="GO" id="GO:0020037">
    <property type="term" value="F:heme binding"/>
    <property type="evidence" value="ECO:0007669"/>
    <property type="project" value="UniProtKB-UniRule"/>
</dbReference>
<evidence type="ECO:0000256" key="6">
    <source>
        <dbReference type="ARBA" id="ARBA00022824"/>
    </source>
</evidence>
<evidence type="ECO:0000256" key="9">
    <source>
        <dbReference type="ARBA" id="ARBA00023004"/>
    </source>
</evidence>
<keyword evidence="10" id="KW-0472">Membrane</keyword>
<evidence type="ECO:0000256" key="10">
    <source>
        <dbReference type="ARBA" id="ARBA00023136"/>
    </source>
</evidence>
<dbReference type="InterPro" id="IPR001199">
    <property type="entry name" value="Cyt_B5-like_heme/steroid-bd"/>
</dbReference>
<keyword evidence="4" id="KW-0812">Transmembrane</keyword>
<dbReference type="PRINTS" id="PR00363">
    <property type="entry name" value="CYTOCHROMEB5"/>
</dbReference>
<protein>
    <recommendedName>
        <fullName evidence="13">Cytochrome b5</fullName>
    </recommendedName>
</protein>
<reference evidence="18" key="1">
    <citation type="submission" date="2016-06" db="UniProtKB">
        <authorList>
            <consortium name="WormBaseParasite"/>
        </authorList>
    </citation>
    <scope>IDENTIFICATION</scope>
</reference>
<dbReference type="WBParaSite" id="SBAD_0000842801-mRNA-1">
    <property type="protein sequence ID" value="SBAD_0000842801-mRNA-1"/>
    <property type="gene ID" value="SBAD_0000842801"/>
</dbReference>
<evidence type="ECO:0000313" key="18">
    <source>
        <dbReference type="WBParaSite" id="SBAD_0000842801-mRNA-1"/>
    </source>
</evidence>
<dbReference type="AlphaFoldDB" id="A0A183IWY0"/>
<dbReference type="InterPro" id="IPR036400">
    <property type="entry name" value="Cyt_B5-like_heme/steroid_sf"/>
</dbReference>
<gene>
    <name evidence="16" type="ORF">SBAD_LOCUS8127</name>
</gene>
<dbReference type="SUPFAM" id="SSF55856">
    <property type="entry name" value="Cytochrome b5-like heme/steroid binding domain"/>
    <property type="match status" value="1"/>
</dbReference>
<dbReference type="Gene3D" id="3.10.120.10">
    <property type="entry name" value="Cytochrome b5-like heme/steroid binding domain"/>
    <property type="match status" value="1"/>
</dbReference>
<dbReference type="PANTHER" id="PTHR19359:SF150">
    <property type="entry name" value="CYTOCHROME B5"/>
    <property type="match status" value="1"/>
</dbReference>
<evidence type="ECO:0000256" key="4">
    <source>
        <dbReference type="ARBA" id="ARBA00022692"/>
    </source>
</evidence>
<comment type="similarity">
    <text evidence="12 14">Belongs to the cytochrome b5 family.</text>
</comment>
<dbReference type="InterPro" id="IPR018506">
    <property type="entry name" value="Cyt_B5_heme-BS"/>
</dbReference>
<evidence type="ECO:0000256" key="1">
    <source>
        <dbReference type="ARBA" id="ARBA00004131"/>
    </source>
</evidence>
<keyword evidence="3 14" id="KW-0349">Heme</keyword>
<keyword evidence="7" id="KW-0492">Microsome</keyword>
<dbReference type="EMBL" id="UZAM01011283">
    <property type="protein sequence ID" value="VDP15440.1"/>
    <property type="molecule type" value="Genomic_DNA"/>
</dbReference>
<sequence length="101" mass="11178">MVVAGAKEDTKADSLKLFTREEVSKHNAKSSTWLTLDNKVYDVTAFLEEHPGGIEVLLENAGRDATIEFEDIGHSSDAREIREHYLIGAIVPVSSLILGYF</sequence>
<dbReference type="GO" id="GO:0005789">
    <property type="term" value="C:endoplasmic reticulum membrane"/>
    <property type="evidence" value="ECO:0007669"/>
    <property type="project" value="UniProtKB-SubCell"/>
</dbReference>
<dbReference type="PROSITE" id="PS00191">
    <property type="entry name" value="CYTOCHROME_B5_1"/>
    <property type="match status" value="1"/>
</dbReference>
<evidence type="ECO:0000256" key="3">
    <source>
        <dbReference type="ARBA" id="ARBA00022617"/>
    </source>
</evidence>
<dbReference type="GO" id="GO:0046872">
    <property type="term" value="F:metal ion binding"/>
    <property type="evidence" value="ECO:0007669"/>
    <property type="project" value="UniProtKB-UniRule"/>
</dbReference>
<dbReference type="FunFam" id="3.10.120.10:FF:000002">
    <property type="entry name" value="Cytochrome b5 type B"/>
    <property type="match status" value="1"/>
</dbReference>
<comment type="subcellular location">
    <subcellularLocation>
        <location evidence="1">Endoplasmic reticulum membrane</location>
        <topology evidence="1">Single-pass membrane protein</topology>
        <orientation evidence="1">Cytoplasmic side</orientation>
    </subcellularLocation>
    <subcellularLocation>
        <location evidence="11">Microsome membrane</location>
        <topology evidence="11">Single-pass membrane protein</topology>
        <orientation evidence="11">Cytoplasmic side</orientation>
    </subcellularLocation>
</comment>
<keyword evidence="8" id="KW-0249">Electron transport</keyword>
<evidence type="ECO:0000313" key="16">
    <source>
        <dbReference type="EMBL" id="VDP15440.1"/>
    </source>
</evidence>
<dbReference type="PROSITE" id="PS50255">
    <property type="entry name" value="CYTOCHROME_B5_2"/>
    <property type="match status" value="1"/>
</dbReference>
<dbReference type="InterPro" id="IPR050668">
    <property type="entry name" value="Cytochrome_b5"/>
</dbReference>
<evidence type="ECO:0000256" key="13">
    <source>
        <dbReference type="ARBA" id="ARBA00039806"/>
    </source>
</evidence>
<evidence type="ECO:0000256" key="14">
    <source>
        <dbReference type="RuleBase" id="RU362121"/>
    </source>
</evidence>
<evidence type="ECO:0000313" key="17">
    <source>
        <dbReference type="Proteomes" id="UP000270296"/>
    </source>
</evidence>
<evidence type="ECO:0000256" key="11">
    <source>
        <dbReference type="ARBA" id="ARBA00037877"/>
    </source>
</evidence>